<evidence type="ECO:0000256" key="1">
    <source>
        <dbReference type="SAM" id="Phobius"/>
    </source>
</evidence>
<sequence>MGRLNSIWIFFIALSVVMVGLILLFLKPQPSLSTKGGEFAKIEVQKFHAFQTSTASTDFKIEGSRALQYSDHEVLYDFTLSKFDPQTHTQEHAKGEVVVRKNDLYTFPKGVLYTTSNNESFWSQKGTYDHRKQTFEGEGYFYLSAPEGDVKGDDIIYNHVAKTLQAKHIHAVIDLANAQQSSRKSPTGDLPF</sequence>
<evidence type="ECO:0008006" key="4">
    <source>
        <dbReference type="Google" id="ProtNLM"/>
    </source>
</evidence>
<dbReference type="EMBL" id="FR871757">
    <property type="protein sequence ID" value="CCB80464.1"/>
    <property type="molecule type" value="Genomic_DNA"/>
</dbReference>
<evidence type="ECO:0000313" key="3">
    <source>
        <dbReference type="Proteomes" id="UP000008387"/>
    </source>
</evidence>
<evidence type="ECO:0000313" key="2">
    <source>
        <dbReference type="EMBL" id="CCB80464.1"/>
    </source>
</evidence>
<dbReference type="RefSeq" id="WP_013890865.1">
    <property type="nucleotide sequence ID" value="NC_015674.1"/>
</dbReference>
<keyword evidence="1" id="KW-1133">Transmembrane helix</keyword>
<dbReference type="KEGG" id="hbi:HBZC1_14780"/>
<keyword evidence="1" id="KW-0472">Membrane</keyword>
<organism evidence="2 3">
    <name type="scientific">Helicobacter bizzozeronii (strain CIII-1)</name>
    <dbReference type="NCBI Taxonomy" id="1002804"/>
    <lineage>
        <taxon>Bacteria</taxon>
        <taxon>Pseudomonadati</taxon>
        <taxon>Campylobacterota</taxon>
        <taxon>Epsilonproteobacteria</taxon>
        <taxon>Campylobacterales</taxon>
        <taxon>Helicobacteraceae</taxon>
        <taxon>Helicobacter</taxon>
    </lineage>
</organism>
<dbReference type="HOGENOM" id="CLU_118518_0_0_7"/>
<dbReference type="AlphaFoldDB" id="F8KUB3"/>
<dbReference type="STRING" id="1002804.HBZC1_14780"/>
<name>F8KUB3_HELBC</name>
<feature type="transmembrane region" description="Helical" evidence="1">
    <location>
        <begin position="6"/>
        <end position="26"/>
    </location>
</feature>
<reference evidence="2 3" key="1">
    <citation type="journal article" date="2011" name="J. Bacteriol.">
        <title>Genome sequence of Helicobacter bizzozeronii strain CIII-1, an isolate from human gastric mucosa.</title>
        <authorList>
            <person name="Schott T."/>
            <person name="Rossi M."/>
            <person name="Hanninen M.L."/>
        </authorList>
    </citation>
    <scope>NUCLEOTIDE SEQUENCE [LARGE SCALE GENOMIC DNA]</scope>
    <source>
        <strain evidence="2 3">CIII-1</strain>
    </source>
</reference>
<protein>
    <recommendedName>
        <fullName evidence="4">LPS export ABC transporter periplasmic protein LptC</fullName>
    </recommendedName>
</protein>
<gene>
    <name evidence="2" type="ordered locus">HBZC1_14780</name>
</gene>
<keyword evidence="1" id="KW-0812">Transmembrane</keyword>
<dbReference type="Proteomes" id="UP000008387">
    <property type="component" value="Chromosome"/>
</dbReference>
<keyword evidence="3" id="KW-1185">Reference proteome</keyword>
<proteinExistence type="predicted"/>
<accession>F8KUB3</accession>